<dbReference type="InterPro" id="IPR000719">
    <property type="entry name" value="Prot_kinase_dom"/>
</dbReference>
<dbReference type="PROSITE" id="PS00107">
    <property type="entry name" value="PROTEIN_KINASE_ATP"/>
    <property type="match status" value="1"/>
</dbReference>
<keyword evidence="13" id="KW-1133">Transmembrane helix</keyword>
<evidence type="ECO:0000256" key="14">
    <source>
        <dbReference type="ARBA" id="ARBA00023136"/>
    </source>
</evidence>
<evidence type="ECO:0000256" key="9">
    <source>
        <dbReference type="ARBA" id="ARBA00022737"/>
    </source>
</evidence>
<evidence type="ECO:0000256" key="5">
    <source>
        <dbReference type="ARBA" id="ARBA00022614"/>
    </source>
</evidence>
<dbReference type="AlphaFoldDB" id="A0AA88D919"/>
<feature type="domain" description="Protein kinase" evidence="20">
    <location>
        <begin position="21"/>
        <end position="301"/>
    </location>
</feature>
<evidence type="ECO:0000256" key="3">
    <source>
        <dbReference type="ARBA" id="ARBA00022527"/>
    </source>
</evidence>
<keyword evidence="15" id="KW-0675">Receptor</keyword>
<comment type="caution">
    <text evidence="21">The sequence shown here is derived from an EMBL/GenBank/DDBJ whole genome shotgun (WGS) entry which is preliminary data.</text>
</comment>
<sequence length="416" mass="46866">MIWEKEGKFTFREIAKATEDFNEKYCIGKGGFGSVYRAELSSGLAVAVKRLKMTDSDGILRLNWISFENEIKTLTEIRYRNITKLYGFCWRKGYMYLVYEFVQRGSLAKVLYGLESEELGWETRMKIVQGLAHALAYLHHDCSPAIVHRDVSLNNVLLEWDFEPKLSDFGIARLLNPDSSNWTNVAGSCGYMAPELAQTMRVTDKCDAYGFGVVALEVMMGRHPGEMLEFLSVSSRWLSNVKELLLKDMLDQRLEAPEGELAEAVVFMVTMVLMCTHTNPDRRPNMQFVAQELSARTQPYLAEPFGSITLDKLTGWVVAPEIMMGRHLGELLQSLLASPRTFSENCEDLLLKDVLDQQLLPPAGELAKAVLVVVVTLAFACNFVAQQLSNPSLSYPSEPIEVITIGLRLKLQTLLQ</sequence>
<dbReference type="FunFam" id="3.30.200.20:FF:000309">
    <property type="entry name" value="Leucine-rich repeat receptor protein kinase MSP1"/>
    <property type="match status" value="1"/>
</dbReference>
<evidence type="ECO:0000313" key="21">
    <source>
        <dbReference type="EMBL" id="GMN49045.1"/>
    </source>
</evidence>
<evidence type="ECO:0000256" key="8">
    <source>
        <dbReference type="ARBA" id="ARBA00022729"/>
    </source>
</evidence>
<evidence type="ECO:0000256" key="15">
    <source>
        <dbReference type="ARBA" id="ARBA00023170"/>
    </source>
</evidence>
<keyword evidence="9" id="KW-0677">Repeat</keyword>
<comment type="subcellular location">
    <subcellularLocation>
        <location evidence="1">Membrane</location>
        <topology evidence="1">Single-pass type I membrane protein</topology>
    </subcellularLocation>
</comment>
<dbReference type="InterPro" id="IPR011009">
    <property type="entry name" value="Kinase-like_dom_sf"/>
</dbReference>
<dbReference type="InterPro" id="IPR001245">
    <property type="entry name" value="Ser-Thr/Tyr_kinase_cat_dom"/>
</dbReference>
<keyword evidence="4" id="KW-0597">Phosphoprotein</keyword>
<dbReference type="Gene3D" id="3.30.200.20">
    <property type="entry name" value="Phosphorylase Kinase, domain 1"/>
    <property type="match status" value="1"/>
</dbReference>
<feature type="binding site" evidence="19">
    <location>
        <position position="49"/>
    </location>
    <ligand>
        <name>ATP</name>
        <dbReference type="ChEBI" id="CHEBI:30616"/>
    </ligand>
</feature>
<dbReference type="Gene3D" id="1.10.510.10">
    <property type="entry name" value="Transferase(Phosphotransferase) domain 1"/>
    <property type="match status" value="1"/>
</dbReference>
<evidence type="ECO:0000256" key="6">
    <source>
        <dbReference type="ARBA" id="ARBA00022679"/>
    </source>
</evidence>
<evidence type="ECO:0000256" key="13">
    <source>
        <dbReference type="ARBA" id="ARBA00022989"/>
    </source>
</evidence>
<dbReference type="GO" id="GO:0005524">
    <property type="term" value="F:ATP binding"/>
    <property type="evidence" value="ECO:0007669"/>
    <property type="project" value="UniProtKB-UniRule"/>
</dbReference>
<keyword evidence="11" id="KW-0418">Kinase</keyword>
<protein>
    <recommendedName>
        <fullName evidence="2">non-specific serine/threonine protein kinase</fullName>
        <ecNumber evidence="2">2.7.11.1</ecNumber>
    </recommendedName>
</protein>
<evidence type="ECO:0000259" key="20">
    <source>
        <dbReference type="PROSITE" id="PS50011"/>
    </source>
</evidence>
<keyword evidence="14" id="KW-0472">Membrane</keyword>
<dbReference type="PANTHER" id="PTHR48005">
    <property type="entry name" value="LEUCINE RICH REPEAT KINASE 2"/>
    <property type="match status" value="1"/>
</dbReference>
<evidence type="ECO:0000256" key="1">
    <source>
        <dbReference type="ARBA" id="ARBA00004479"/>
    </source>
</evidence>
<comment type="catalytic activity">
    <reaction evidence="18">
        <text>L-seryl-[protein] + ATP = O-phospho-L-seryl-[protein] + ADP + H(+)</text>
        <dbReference type="Rhea" id="RHEA:17989"/>
        <dbReference type="Rhea" id="RHEA-COMP:9863"/>
        <dbReference type="Rhea" id="RHEA-COMP:11604"/>
        <dbReference type="ChEBI" id="CHEBI:15378"/>
        <dbReference type="ChEBI" id="CHEBI:29999"/>
        <dbReference type="ChEBI" id="CHEBI:30616"/>
        <dbReference type="ChEBI" id="CHEBI:83421"/>
        <dbReference type="ChEBI" id="CHEBI:456216"/>
        <dbReference type="EC" id="2.7.11.1"/>
    </reaction>
</comment>
<dbReference type="PROSITE" id="PS50011">
    <property type="entry name" value="PROTEIN_KINASE_DOM"/>
    <property type="match status" value="1"/>
</dbReference>
<evidence type="ECO:0000256" key="10">
    <source>
        <dbReference type="ARBA" id="ARBA00022741"/>
    </source>
</evidence>
<dbReference type="SUPFAM" id="SSF56112">
    <property type="entry name" value="Protein kinase-like (PK-like)"/>
    <property type="match status" value="1"/>
</dbReference>
<evidence type="ECO:0000256" key="2">
    <source>
        <dbReference type="ARBA" id="ARBA00012513"/>
    </source>
</evidence>
<dbReference type="Proteomes" id="UP001187192">
    <property type="component" value="Unassembled WGS sequence"/>
</dbReference>
<keyword evidence="8" id="KW-0732">Signal</keyword>
<keyword evidence="6" id="KW-0808">Transferase</keyword>
<dbReference type="InterPro" id="IPR051420">
    <property type="entry name" value="Ser_Thr_Kinases_DiverseReg"/>
</dbReference>
<evidence type="ECO:0000256" key="19">
    <source>
        <dbReference type="PROSITE-ProRule" id="PRU10141"/>
    </source>
</evidence>
<dbReference type="InterPro" id="IPR017441">
    <property type="entry name" value="Protein_kinase_ATP_BS"/>
</dbReference>
<keyword evidence="12 19" id="KW-0067">ATP-binding</keyword>
<evidence type="ECO:0000256" key="16">
    <source>
        <dbReference type="ARBA" id="ARBA00023180"/>
    </source>
</evidence>
<dbReference type="InterPro" id="IPR008266">
    <property type="entry name" value="Tyr_kinase_AS"/>
</dbReference>
<gene>
    <name evidence="21" type="ORF">TIFTF001_018201</name>
</gene>
<reference evidence="21" key="1">
    <citation type="submission" date="2023-07" db="EMBL/GenBank/DDBJ databases">
        <title>draft genome sequence of fig (Ficus carica).</title>
        <authorList>
            <person name="Takahashi T."/>
            <person name="Nishimura K."/>
        </authorList>
    </citation>
    <scope>NUCLEOTIDE SEQUENCE</scope>
</reference>
<dbReference type="FunFam" id="1.10.510.10:FF:000445">
    <property type="entry name" value="MDIS1-interacting receptor like kinase 2"/>
    <property type="match status" value="1"/>
</dbReference>
<proteinExistence type="predicted"/>
<dbReference type="EC" id="2.7.11.1" evidence="2"/>
<evidence type="ECO:0000256" key="12">
    <source>
        <dbReference type="ARBA" id="ARBA00022840"/>
    </source>
</evidence>
<keyword evidence="3" id="KW-0723">Serine/threonine-protein kinase</keyword>
<accession>A0AA88D919</accession>
<dbReference type="GO" id="GO:0016020">
    <property type="term" value="C:membrane"/>
    <property type="evidence" value="ECO:0007669"/>
    <property type="project" value="UniProtKB-SubCell"/>
</dbReference>
<keyword evidence="16" id="KW-0325">Glycoprotein</keyword>
<evidence type="ECO:0000256" key="7">
    <source>
        <dbReference type="ARBA" id="ARBA00022692"/>
    </source>
</evidence>
<evidence type="ECO:0000256" key="17">
    <source>
        <dbReference type="ARBA" id="ARBA00047899"/>
    </source>
</evidence>
<dbReference type="PANTHER" id="PTHR48005:SF44">
    <property type="entry name" value="MDIS1-INTERACTING RECEPTOR LIKE KINASE 2-LIKE ISOFORM X1"/>
    <property type="match status" value="1"/>
</dbReference>
<evidence type="ECO:0000313" key="22">
    <source>
        <dbReference type="Proteomes" id="UP001187192"/>
    </source>
</evidence>
<organism evidence="21 22">
    <name type="scientific">Ficus carica</name>
    <name type="common">Common fig</name>
    <dbReference type="NCBI Taxonomy" id="3494"/>
    <lineage>
        <taxon>Eukaryota</taxon>
        <taxon>Viridiplantae</taxon>
        <taxon>Streptophyta</taxon>
        <taxon>Embryophyta</taxon>
        <taxon>Tracheophyta</taxon>
        <taxon>Spermatophyta</taxon>
        <taxon>Magnoliopsida</taxon>
        <taxon>eudicotyledons</taxon>
        <taxon>Gunneridae</taxon>
        <taxon>Pentapetalae</taxon>
        <taxon>rosids</taxon>
        <taxon>fabids</taxon>
        <taxon>Rosales</taxon>
        <taxon>Moraceae</taxon>
        <taxon>Ficeae</taxon>
        <taxon>Ficus</taxon>
    </lineage>
</organism>
<keyword evidence="22" id="KW-1185">Reference proteome</keyword>
<keyword evidence="5" id="KW-0433">Leucine-rich repeat</keyword>
<dbReference type="Pfam" id="PF07714">
    <property type="entry name" value="PK_Tyr_Ser-Thr"/>
    <property type="match status" value="1"/>
</dbReference>
<comment type="catalytic activity">
    <reaction evidence="17">
        <text>L-threonyl-[protein] + ATP = O-phospho-L-threonyl-[protein] + ADP + H(+)</text>
        <dbReference type="Rhea" id="RHEA:46608"/>
        <dbReference type="Rhea" id="RHEA-COMP:11060"/>
        <dbReference type="Rhea" id="RHEA-COMP:11605"/>
        <dbReference type="ChEBI" id="CHEBI:15378"/>
        <dbReference type="ChEBI" id="CHEBI:30013"/>
        <dbReference type="ChEBI" id="CHEBI:30616"/>
        <dbReference type="ChEBI" id="CHEBI:61977"/>
        <dbReference type="ChEBI" id="CHEBI:456216"/>
        <dbReference type="EC" id="2.7.11.1"/>
    </reaction>
</comment>
<evidence type="ECO:0000256" key="11">
    <source>
        <dbReference type="ARBA" id="ARBA00022777"/>
    </source>
</evidence>
<dbReference type="EMBL" id="BTGU01000029">
    <property type="protein sequence ID" value="GMN49045.1"/>
    <property type="molecule type" value="Genomic_DNA"/>
</dbReference>
<evidence type="ECO:0000256" key="18">
    <source>
        <dbReference type="ARBA" id="ARBA00048679"/>
    </source>
</evidence>
<keyword evidence="7" id="KW-0812">Transmembrane</keyword>
<keyword evidence="10 19" id="KW-0547">Nucleotide-binding</keyword>
<dbReference type="GO" id="GO:0004674">
    <property type="term" value="F:protein serine/threonine kinase activity"/>
    <property type="evidence" value="ECO:0007669"/>
    <property type="project" value="UniProtKB-KW"/>
</dbReference>
<name>A0AA88D919_FICCA</name>
<dbReference type="PROSITE" id="PS00109">
    <property type="entry name" value="PROTEIN_KINASE_TYR"/>
    <property type="match status" value="1"/>
</dbReference>
<evidence type="ECO:0000256" key="4">
    <source>
        <dbReference type="ARBA" id="ARBA00022553"/>
    </source>
</evidence>